<name>A0A2P6RB17_ROSCH</name>
<keyword evidence="4" id="KW-0418">Kinase</keyword>
<reference evidence="4 5" key="1">
    <citation type="journal article" date="2018" name="Nat. Genet.">
        <title>The Rosa genome provides new insights in the design of modern roses.</title>
        <authorList>
            <person name="Bendahmane M."/>
        </authorList>
    </citation>
    <scope>NUCLEOTIDE SEQUENCE [LARGE SCALE GENOMIC DNA]</scope>
    <source>
        <strain evidence="5">cv. Old Blush</strain>
    </source>
</reference>
<dbReference type="Gramene" id="PRQ43600">
    <property type="protein sequence ID" value="PRQ43600"/>
    <property type="gene ID" value="RchiOBHm_Chr3g0470181"/>
</dbReference>
<organism evidence="4 5">
    <name type="scientific">Rosa chinensis</name>
    <name type="common">China rose</name>
    <dbReference type="NCBI Taxonomy" id="74649"/>
    <lineage>
        <taxon>Eukaryota</taxon>
        <taxon>Viridiplantae</taxon>
        <taxon>Streptophyta</taxon>
        <taxon>Embryophyta</taxon>
        <taxon>Tracheophyta</taxon>
        <taxon>Spermatophyta</taxon>
        <taxon>Magnoliopsida</taxon>
        <taxon>eudicotyledons</taxon>
        <taxon>Gunneridae</taxon>
        <taxon>Pentapetalae</taxon>
        <taxon>rosids</taxon>
        <taxon>fabids</taxon>
        <taxon>Rosales</taxon>
        <taxon>Rosaceae</taxon>
        <taxon>Rosoideae</taxon>
        <taxon>Rosoideae incertae sedis</taxon>
        <taxon>Rosa</taxon>
    </lineage>
</organism>
<keyword evidence="5" id="KW-1185">Reference proteome</keyword>
<keyword evidence="1" id="KW-0677">Repeat</keyword>
<dbReference type="InterPro" id="IPR050145">
    <property type="entry name" value="Centrin_CML-like"/>
</dbReference>
<evidence type="ECO:0000256" key="1">
    <source>
        <dbReference type="ARBA" id="ARBA00022737"/>
    </source>
</evidence>
<dbReference type="InterPro" id="IPR002048">
    <property type="entry name" value="EF_hand_dom"/>
</dbReference>
<dbReference type="Pfam" id="PF00036">
    <property type="entry name" value="EF-hand_1"/>
    <property type="match status" value="1"/>
</dbReference>
<protein>
    <submittedName>
        <fullName evidence="4">Putative non-specific serine/threonine protein kinase</fullName>
        <ecNumber evidence="4">2.7.11.1</ecNumber>
    </submittedName>
</protein>
<evidence type="ECO:0000313" key="5">
    <source>
        <dbReference type="Proteomes" id="UP000238479"/>
    </source>
</evidence>
<keyword evidence="4" id="KW-0808">Transferase</keyword>
<dbReference type="GO" id="GO:0005509">
    <property type="term" value="F:calcium ion binding"/>
    <property type="evidence" value="ECO:0007669"/>
    <property type="project" value="InterPro"/>
</dbReference>
<dbReference type="EC" id="2.7.11.1" evidence="4"/>
<proteinExistence type="predicted"/>
<dbReference type="OMA" id="DEHLWRA"/>
<evidence type="ECO:0000256" key="2">
    <source>
        <dbReference type="ARBA" id="ARBA00022837"/>
    </source>
</evidence>
<dbReference type="PROSITE" id="PS50222">
    <property type="entry name" value="EF_HAND_2"/>
    <property type="match status" value="2"/>
</dbReference>
<dbReference type="InterPro" id="IPR018247">
    <property type="entry name" value="EF_Hand_1_Ca_BS"/>
</dbReference>
<dbReference type="PROSITE" id="PS00018">
    <property type="entry name" value="EF_HAND_1"/>
    <property type="match status" value="1"/>
</dbReference>
<sequence length="128" mass="14716">MLQELQNTFVNEVEVIRDMFTLMDADKDGKVTYEELKTGLEKVGLQLAEREADVDGNEFLDYAEFAAVTIHLQKLENDEHLWRAFIFYDKDGSEYIDLVELRQALLDMPLSTHLFSLMALPGCVPITQ</sequence>
<evidence type="ECO:0000259" key="3">
    <source>
        <dbReference type="PROSITE" id="PS50222"/>
    </source>
</evidence>
<dbReference type="AlphaFoldDB" id="A0A2P6RB17"/>
<dbReference type="Pfam" id="PF13405">
    <property type="entry name" value="EF-hand_6"/>
    <property type="match status" value="1"/>
</dbReference>
<dbReference type="EMBL" id="PDCK01000041">
    <property type="protein sequence ID" value="PRQ43600.1"/>
    <property type="molecule type" value="Genomic_DNA"/>
</dbReference>
<dbReference type="GO" id="GO:0004674">
    <property type="term" value="F:protein serine/threonine kinase activity"/>
    <property type="evidence" value="ECO:0007669"/>
    <property type="project" value="UniProtKB-KW"/>
</dbReference>
<dbReference type="SUPFAM" id="SSF47473">
    <property type="entry name" value="EF-hand"/>
    <property type="match status" value="1"/>
</dbReference>
<dbReference type="SMART" id="SM00054">
    <property type="entry name" value="EFh"/>
    <property type="match status" value="3"/>
</dbReference>
<accession>A0A2P6RB17</accession>
<dbReference type="Proteomes" id="UP000238479">
    <property type="component" value="Chromosome 3"/>
</dbReference>
<feature type="domain" description="EF-hand" evidence="3">
    <location>
        <begin position="76"/>
        <end position="111"/>
    </location>
</feature>
<keyword evidence="4" id="KW-0723">Serine/threonine-protein kinase</keyword>
<gene>
    <name evidence="4" type="ORF">RchiOBHm_Chr3g0470181</name>
</gene>
<dbReference type="PANTHER" id="PTHR23050">
    <property type="entry name" value="CALCIUM BINDING PROTEIN"/>
    <property type="match status" value="1"/>
</dbReference>
<dbReference type="Gene3D" id="1.10.238.10">
    <property type="entry name" value="EF-hand"/>
    <property type="match status" value="1"/>
</dbReference>
<feature type="domain" description="EF-hand" evidence="3">
    <location>
        <begin position="11"/>
        <end position="46"/>
    </location>
</feature>
<dbReference type="InterPro" id="IPR011992">
    <property type="entry name" value="EF-hand-dom_pair"/>
</dbReference>
<keyword evidence="2" id="KW-0106">Calcium</keyword>
<evidence type="ECO:0000313" key="4">
    <source>
        <dbReference type="EMBL" id="PRQ43600.1"/>
    </source>
</evidence>
<dbReference type="STRING" id="74649.A0A2P6RB17"/>
<comment type="caution">
    <text evidence="4">The sequence shown here is derived from an EMBL/GenBank/DDBJ whole genome shotgun (WGS) entry which is preliminary data.</text>
</comment>